<accession>A0A218W8M3</accession>
<feature type="region of interest" description="Disordered" evidence="1">
    <location>
        <begin position="264"/>
        <end position="285"/>
    </location>
</feature>
<feature type="compositionally biased region" description="Polar residues" evidence="1">
    <location>
        <begin position="652"/>
        <end position="662"/>
    </location>
</feature>
<feature type="compositionally biased region" description="Polar residues" evidence="1">
    <location>
        <begin position="578"/>
        <end position="603"/>
    </location>
</feature>
<name>A0A218W8M3_PUNGR</name>
<feature type="compositionally biased region" description="Low complexity" evidence="1">
    <location>
        <begin position="567"/>
        <end position="577"/>
    </location>
</feature>
<dbReference type="Pfam" id="PF22910">
    <property type="entry name" value="EDR4-like_1st"/>
    <property type="match status" value="1"/>
</dbReference>
<dbReference type="InterPro" id="IPR021480">
    <property type="entry name" value="Zinc_ribbon_12"/>
</dbReference>
<dbReference type="GO" id="GO:1900150">
    <property type="term" value="P:regulation of defense response to fungus"/>
    <property type="evidence" value="ECO:0007669"/>
    <property type="project" value="InterPro"/>
</dbReference>
<comment type="caution">
    <text evidence="4">The sequence shown here is derived from an EMBL/GenBank/DDBJ whole genome shotgun (WGS) entry which is preliminary data.</text>
</comment>
<dbReference type="InterPro" id="IPR055126">
    <property type="entry name" value="EDR4-like_N"/>
</dbReference>
<evidence type="ECO:0000259" key="2">
    <source>
        <dbReference type="Pfam" id="PF11331"/>
    </source>
</evidence>
<dbReference type="EMBL" id="MTKT01004950">
    <property type="protein sequence ID" value="OWM68670.1"/>
    <property type="molecule type" value="Genomic_DNA"/>
</dbReference>
<dbReference type="PANTHER" id="PTHR31105">
    <property type="entry name" value="EXTRA-LARGE G-PROTEIN-LIKE"/>
    <property type="match status" value="1"/>
</dbReference>
<feature type="region of interest" description="Disordered" evidence="1">
    <location>
        <begin position="567"/>
        <end position="662"/>
    </location>
</feature>
<sequence length="891" mass="98678">MTETGKMRLVRCPKCENVLPELENYSVYQCGGSNNQNLESSSPLEQSAEVRNTTVLEESEKVHLCDAADVEVKSSVSLLNCDGKVPEMNGLARHENGTGELEGSPETQDIGTGHKPDAKETGMSGENGDHSSQVGSLSSPHMSQPLFDRRATETRANMAQFQDQNLRNNVHKARFSTSQYPHEVPSCPKPRSFSYSQELPSQRPLGLDREKRVQFLEDDRAELLRKLDELKDQLTRSCDVAADPREKAPSVRRTFSSDTYDGPNTWVPNACPSSNGPSKQFLGHETHASPNVSRYQEFFPRNPNPFPAYHGPSSSRVLRTAPGQCHQPQCHPYDRRPDLCDDAEACKPFPRREILHQPSCSCFHGCGKQHEIFLPLQSEAFSKNQFLDVTKNNFFPPAENSSLFGSHYHNMRSAVPLRTLNSHEPQRQIRLPSGLNSRMRGSFGHLPPRGMAMASNSRRERPIAGGAPIITCCNCFELLQLPNKVMRTPKIQQKIQCGACSAVISFKIVGRKLVLPFHEEARTAEEAEGFIHSRSRINRGTANFSSDDFDNSGYEFHAMDRLPVKSSANNLSQSNSQETESLPSSSPSITNDENNPIDTNSLQRPFRPAHSPPPPGSPLQEHFDFSSNNQTGNRFGKGNRSSRSDHEKALPSKTTMRQNSLNEASLVTELDVSYNDYSNTGCSQDSGYGSKEDDQPQVTKGNGESFLANFIKKSFKDLARSNQASGHGKTSVSINGHPVPARVVKKAEKFAGPIHPGNYWYDSRAGFWGAMGGPCLGIIPPNIEEFNYPMLDNCAGGNTGVFVNGRELHKQDLDLLATRGLPTDSNRSYLIEVSGRVWDEDTGEELDCLGKLAPTKNELSFSEVEFVMFEAVQSHAASSMYSALKLTLLHQ</sequence>
<evidence type="ECO:0000313" key="4">
    <source>
        <dbReference type="EMBL" id="OWM68670.1"/>
    </source>
</evidence>
<feature type="region of interest" description="Disordered" evidence="1">
    <location>
        <begin position="89"/>
        <end position="142"/>
    </location>
</feature>
<evidence type="ECO:0000259" key="3">
    <source>
        <dbReference type="Pfam" id="PF22910"/>
    </source>
</evidence>
<proteinExistence type="predicted"/>
<feature type="compositionally biased region" description="Polar residues" evidence="1">
    <location>
        <begin position="130"/>
        <end position="142"/>
    </location>
</feature>
<feature type="domain" description="Enhanced disease resistance 4-like N-terminal" evidence="3">
    <location>
        <begin position="6"/>
        <end position="32"/>
    </location>
</feature>
<feature type="domain" description="Probable zinc-ribbon" evidence="2">
    <location>
        <begin position="464"/>
        <end position="508"/>
    </location>
</feature>
<dbReference type="PANTHER" id="PTHR31105:SF58">
    <property type="entry name" value="G-LIKE PROTEIN, PUTATIVE (DUF3133)-RELATED"/>
    <property type="match status" value="1"/>
</dbReference>
<protein>
    <submittedName>
        <fullName evidence="4">Uncharacterized protein</fullName>
    </submittedName>
</protein>
<dbReference type="InterPro" id="IPR040244">
    <property type="entry name" value="EDR4-like"/>
</dbReference>
<dbReference type="Proteomes" id="UP000197138">
    <property type="component" value="Unassembled WGS sequence"/>
</dbReference>
<evidence type="ECO:0000313" key="5">
    <source>
        <dbReference type="Proteomes" id="UP000197138"/>
    </source>
</evidence>
<gene>
    <name evidence="4" type="ORF">CDL15_Pgr023635</name>
</gene>
<reference evidence="5" key="1">
    <citation type="journal article" date="2017" name="Plant J.">
        <title>The pomegranate (Punica granatum L.) genome and the genomics of punicalagin biosynthesis.</title>
        <authorList>
            <person name="Qin G."/>
            <person name="Xu C."/>
            <person name="Ming R."/>
            <person name="Tang H."/>
            <person name="Guyot R."/>
            <person name="Kramer E.M."/>
            <person name="Hu Y."/>
            <person name="Yi X."/>
            <person name="Qi Y."/>
            <person name="Xu X."/>
            <person name="Gao Z."/>
            <person name="Pan H."/>
            <person name="Jian J."/>
            <person name="Tian Y."/>
            <person name="Yue Z."/>
            <person name="Xu Y."/>
        </authorList>
    </citation>
    <scope>NUCLEOTIDE SEQUENCE [LARGE SCALE GENOMIC DNA]</scope>
    <source>
        <strain evidence="5">cv. Dabenzi</strain>
    </source>
</reference>
<feature type="region of interest" description="Disordered" evidence="1">
    <location>
        <begin position="178"/>
        <end position="202"/>
    </location>
</feature>
<dbReference type="AlphaFoldDB" id="A0A218W8M3"/>
<organism evidence="4 5">
    <name type="scientific">Punica granatum</name>
    <name type="common">Pomegranate</name>
    <dbReference type="NCBI Taxonomy" id="22663"/>
    <lineage>
        <taxon>Eukaryota</taxon>
        <taxon>Viridiplantae</taxon>
        <taxon>Streptophyta</taxon>
        <taxon>Embryophyta</taxon>
        <taxon>Tracheophyta</taxon>
        <taxon>Spermatophyta</taxon>
        <taxon>Magnoliopsida</taxon>
        <taxon>eudicotyledons</taxon>
        <taxon>Gunneridae</taxon>
        <taxon>Pentapetalae</taxon>
        <taxon>rosids</taxon>
        <taxon>malvids</taxon>
        <taxon>Myrtales</taxon>
        <taxon>Lythraceae</taxon>
        <taxon>Punica</taxon>
    </lineage>
</organism>
<evidence type="ECO:0000256" key="1">
    <source>
        <dbReference type="SAM" id="MobiDB-lite"/>
    </source>
</evidence>
<feature type="region of interest" description="Disordered" evidence="1">
    <location>
        <begin position="681"/>
        <end position="702"/>
    </location>
</feature>
<dbReference type="Pfam" id="PF11331">
    <property type="entry name" value="Zn_ribbon_12"/>
    <property type="match status" value="1"/>
</dbReference>